<keyword evidence="4" id="KW-0408">Iron</keyword>
<proteinExistence type="predicted"/>
<dbReference type="SMART" id="SM00729">
    <property type="entry name" value="Elp3"/>
    <property type="match status" value="1"/>
</dbReference>
<reference evidence="8 9" key="1">
    <citation type="submission" date="2020-01" db="EMBL/GenBank/DDBJ databases">
        <title>Insect and environment-associated Actinomycetes.</title>
        <authorList>
            <person name="Currrie C."/>
            <person name="Chevrette M."/>
            <person name="Carlson C."/>
            <person name="Stubbendieck R."/>
            <person name="Wendt-Pienkowski E."/>
        </authorList>
    </citation>
    <scope>NUCLEOTIDE SEQUENCE [LARGE SCALE GENOMIC DNA]</scope>
    <source>
        <strain evidence="8 9">SID14163</strain>
    </source>
</reference>
<dbReference type="GO" id="GO:0005829">
    <property type="term" value="C:cytosol"/>
    <property type="evidence" value="ECO:0007669"/>
    <property type="project" value="TreeGrafter"/>
</dbReference>
<dbReference type="AlphaFoldDB" id="A0A7K3PQ23"/>
<dbReference type="GO" id="GO:0046872">
    <property type="term" value="F:metal ion binding"/>
    <property type="evidence" value="ECO:0007669"/>
    <property type="project" value="UniProtKB-KW"/>
</dbReference>
<evidence type="ECO:0000256" key="2">
    <source>
        <dbReference type="ARBA" id="ARBA00022691"/>
    </source>
</evidence>
<keyword evidence="3" id="KW-0479">Metal-binding</keyword>
<gene>
    <name evidence="8" type="ORF">G3I32_24965</name>
</gene>
<organism evidence="8 9">
    <name type="scientific">Streptomyces coelicoflavus</name>
    <dbReference type="NCBI Taxonomy" id="285562"/>
    <lineage>
        <taxon>Bacteria</taxon>
        <taxon>Bacillati</taxon>
        <taxon>Actinomycetota</taxon>
        <taxon>Actinomycetes</taxon>
        <taxon>Kitasatosporales</taxon>
        <taxon>Streptomycetaceae</taxon>
        <taxon>Streptomyces</taxon>
    </lineage>
</organism>
<sequence length="660" mass="72057">MPETPVLLGMPELPGPAAPSSGPYSAVLAFPPLVELSFGRYFPSLAVLAGFLGSRGITSHQWDLNEEFALHLLEPDHLRAAGRGRPAGIEGDFLAEMSAVAGRWLQDNRDQLFDAEGRHDFASVTGPAYLLTALARPYLIDPEPEWLADPGLLDSPRTLVYRRYYDSLDLAARIPEDAALFGISLPMGPQLVPGLILAREIKRVRPDIKVVLGGPTVSLMDEELLTTLLSTHRQIDAVSRYDGELPLAALCGQVAPGGSWRPTAVPGVSALTEEHGVVHAAPGPGLHPNVLPHAEYDPALLGRLAEAELGIVQARGCYWGKCDYCDFVEQYDGSPAYRGRSVKSFVAEIEYQVVRHGVRQFELITESIPPAFSRRFSQEVLDRGLDISWSSFAMVDRRFDAETLELMAKAGCAFLVIGMETTNTRVLKLVHKSADREENLRFIRDAHRAGVNLRINLIPDLPSTTLPEALEALDDIAQVADAVEAFSIFPFEATRSSEVGRNPEKFGLVVAENASGLANQAQYALNHLGNIDPAMTDEERRRVHRMYQDFAIRHGSGHMRETGPEYLSELPGQDQRMRLALDYLDILPRGGELLVTHVVRRERTVLPAAVSSGLAPWLDGADFSPREVAAVFGDKAAQQVLAALIESRLLTAAGVGALVA</sequence>
<name>A0A7K3PQ23_9ACTN</name>
<dbReference type="Gene3D" id="3.20.20.70">
    <property type="entry name" value="Aldolase class I"/>
    <property type="match status" value="1"/>
</dbReference>
<evidence type="ECO:0000256" key="3">
    <source>
        <dbReference type="ARBA" id="ARBA00022723"/>
    </source>
</evidence>
<accession>A0A7K3PQ23</accession>
<dbReference type="GO" id="GO:0003824">
    <property type="term" value="F:catalytic activity"/>
    <property type="evidence" value="ECO:0007669"/>
    <property type="project" value="InterPro"/>
</dbReference>
<feature type="domain" description="B12-binding" evidence="6">
    <location>
        <begin position="116"/>
        <end position="261"/>
    </location>
</feature>
<feature type="domain" description="Radical SAM core" evidence="7">
    <location>
        <begin position="303"/>
        <end position="528"/>
    </location>
</feature>
<evidence type="ECO:0000259" key="7">
    <source>
        <dbReference type="PROSITE" id="PS51918"/>
    </source>
</evidence>
<dbReference type="InterPro" id="IPR007197">
    <property type="entry name" value="rSAM"/>
</dbReference>
<evidence type="ECO:0000313" key="8">
    <source>
        <dbReference type="EMBL" id="NEB12054.1"/>
    </source>
</evidence>
<dbReference type="PROSITE" id="PS51918">
    <property type="entry name" value="RADICAL_SAM"/>
    <property type="match status" value="1"/>
</dbReference>
<dbReference type="Pfam" id="PF04055">
    <property type="entry name" value="Radical_SAM"/>
    <property type="match status" value="1"/>
</dbReference>
<protein>
    <submittedName>
        <fullName evidence="8">Radical SAM protein</fullName>
    </submittedName>
</protein>
<dbReference type="PANTHER" id="PTHR43409">
    <property type="entry name" value="ANAEROBIC MAGNESIUM-PROTOPORPHYRIN IX MONOMETHYL ESTER CYCLASE-RELATED"/>
    <property type="match status" value="1"/>
</dbReference>
<dbReference type="Proteomes" id="UP000470446">
    <property type="component" value="Unassembled WGS sequence"/>
</dbReference>
<keyword evidence="5" id="KW-0411">Iron-sulfur</keyword>
<keyword evidence="2" id="KW-0949">S-adenosyl-L-methionine</keyword>
<dbReference type="PANTHER" id="PTHR43409:SF7">
    <property type="entry name" value="BLL1977 PROTEIN"/>
    <property type="match status" value="1"/>
</dbReference>
<dbReference type="InterPro" id="IPR058240">
    <property type="entry name" value="rSAM_sf"/>
</dbReference>
<comment type="caution">
    <text evidence="8">The sequence shown here is derived from an EMBL/GenBank/DDBJ whole genome shotgun (WGS) entry which is preliminary data.</text>
</comment>
<evidence type="ECO:0000313" key="9">
    <source>
        <dbReference type="Proteomes" id="UP000470446"/>
    </source>
</evidence>
<dbReference type="InterPro" id="IPR013785">
    <property type="entry name" value="Aldolase_TIM"/>
</dbReference>
<dbReference type="InterPro" id="IPR051198">
    <property type="entry name" value="BchE-like"/>
</dbReference>
<dbReference type="SFLD" id="SFLDG01082">
    <property type="entry name" value="B12-binding_domain_containing"/>
    <property type="match status" value="1"/>
</dbReference>
<dbReference type="InterPro" id="IPR006638">
    <property type="entry name" value="Elp3/MiaA/NifB-like_rSAM"/>
</dbReference>
<evidence type="ECO:0000256" key="5">
    <source>
        <dbReference type="ARBA" id="ARBA00023014"/>
    </source>
</evidence>
<dbReference type="RefSeq" id="WP_164247051.1">
    <property type="nucleotide sequence ID" value="NZ_JAAGMA010000670.1"/>
</dbReference>
<evidence type="ECO:0000259" key="6">
    <source>
        <dbReference type="PROSITE" id="PS51332"/>
    </source>
</evidence>
<dbReference type="PROSITE" id="PS51332">
    <property type="entry name" value="B12_BINDING"/>
    <property type="match status" value="1"/>
</dbReference>
<evidence type="ECO:0000256" key="4">
    <source>
        <dbReference type="ARBA" id="ARBA00023004"/>
    </source>
</evidence>
<dbReference type="GO" id="GO:0051536">
    <property type="term" value="F:iron-sulfur cluster binding"/>
    <property type="evidence" value="ECO:0007669"/>
    <property type="project" value="UniProtKB-KW"/>
</dbReference>
<dbReference type="SUPFAM" id="SSF102114">
    <property type="entry name" value="Radical SAM enzymes"/>
    <property type="match status" value="1"/>
</dbReference>
<dbReference type="GO" id="GO:0031419">
    <property type="term" value="F:cobalamin binding"/>
    <property type="evidence" value="ECO:0007669"/>
    <property type="project" value="InterPro"/>
</dbReference>
<dbReference type="SFLD" id="SFLDS00029">
    <property type="entry name" value="Radical_SAM"/>
    <property type="match status" value="1"/>
</dbReference>
<comment type="cofactor">
    <cofactor evidence="1">
        <name>[4Fe-4S] cluster</name>
        <dbReference type="ChEBI" id="CHEBI:49883"/>
    </cofactor>
</comment>
<dbReference type="EMBL" id="JAAGMA010000670">
    <property type="protein sequence ID" value="NEB12054.1"/>
    <property type="molecule type" value="Genomic_DNA"/>
</dbReference>
<dbReference type="InterPro" id="IPR006158">
    <property type="entry name" value="Cobalamin-bd"/>
</dbReference>
<evidence type="ECO:0000256" key="1">
    <source>
        <dbReference type="ARBA" id="ARBA00001966"/>
    </source>
</evidence>
<dbReference type="Gene3D" id="3.40.50.280">
    <property type="entry name" value="Cobalamin-binding domain"/>
    <property type="match status" value="1"/>
</dbReference>